<name>A0ABU7IN80_9FLAO</name>
<comment type="caution">
    <text evidence="1">The sequence shown here is derived from an EMBL/GenBank/DDBJ whole genome shotgun (WGS) entry which is preliminary data.</text>
</comment>
<protein>
    <submittedName>
        <fullName evidence="1">Uncharacterized protein</fullName>
    </submittedName>
</protein>
<sequence length="75" mass="7762">GSGTSGDPYVVNNTFTEVDGSVINEVNTNFAVNGTNLEITDSNGTLQVPLADITSGVNTDNQQISLSTNTLTLSN</sequence>
<feature type="non-terminal residue" evidence="1">
    <location>
        <position position="75"/>
    </location>
</feature>
<gene>
    <name evidence="1" type="ORF">V1H85_18225</name>
</gene>
<keyword evidence="2" id="KW-1185">Reference proteome</keyword>
<feature type="non-terminal residue" evidence="1">
    <location>
        <position position="1"/>
    </location>
</feature>
<evidence type="ECO:0000313" key="1">
    <source>
        <dbReference type="EMBL" id="MEE1974395.1"/>
    </source>
</evidence>
<proteinExistence type="predicted"/>
<evidence type="ECO:0000313" key="2">
    <source>
        <dbReference type="Proteomes" id="UP001343698"/>
    </source>
</evidence>
<organism evidence="1 2">
    <name type="scientific">Maribacter flavus</name>
    <dbReference type="NCBI Taxonomy" id="1658664"/>
    <lineage>
        <taxon>Bacteria</taxon>
        <taxon>Pseudomonadati</taxon>
        <taxon>Bacteroidota</taxon>
        <taxon>Flavobacteriia</taxon>
        <taxon>Flavobacteriales</taxon>
        <taxon>Flavobacteriaceae</taxon>
        <taxon>Maribacter</taxon>
    </lineage>
</organism>
<dbReference type="EMBL" id="JAZDDF010000151">
    <property type="protein sequence ID" value="MEE1974395.1"/>
    <property type="molecule type" value="Genomic_DNA"/>
</dbReference>
<dbReference type="RefSeq" id="WP_330072589.1">
    <property type="nucleotide sequence ID" value="NZ_JAZDDF010000151.1"/>
</dbReference>
<reference evidence="1 2" key="1">
    <citation type="submission" date="2024-01" db="EMBL/GenBank/DDBJ databases">
        <title>Maribacter spp. originated from different algae showed divergent polysaccharides utilization ability.</title>
        <authorList>
            <person name="Wang H."/>
            <person name="Wu Y."/>
        </authorList>
    </citation>
    <scope>NUCLEOTIDE SEQUENCE [LARGE SCALE GENOMIC DNA]</scope>
    <source>
        <strain evidence="1 2">KPT27_14</strain>
    </source>
</reference>
<accession>A0ABU7IN80</accession>
<dbReference type="Proteomes" id="UP001343698">
    <property type="component" value="Unassembled WGS sequence"/>
</dbReference>